<proteinExistence type="inferred from homology"/>
<protein>
    <recommendedName>
        <fullName evidence="5">Large ribosomal subunit protein bL32c</fullName>
    </recommendedName>
    <alternativeName>
        <fullName evidence="6">50S ribosomal protein L32, chloroplastic</fullName>
    </alternativeName>
</protein>
<evidence type="ECO:0000256" key="4">
    <source>
        <dbReference type="ARBA" id="ARBA00023274"/>
    </source>
</evidence>
<dbReference type="GO" id="GO:0003735">
    <property type="term" value="F:structural constituent of ribosome"/>
    <property type="evidence" value="ECO:0007669"/>
    <property type="project" value="InterPro"/>
</dbReference>
<comment type="subcellular location">
    <subcellularLocation>
        <location evidence="1">Plastid</location>
        <location evidence="1">Chloroplast</location>
    </subcellularLocation>
</comment>
<evidence type="ECO:0000256" key="5">
    <source>
        <dbReference type="ARBA" id="ARBA00035280"/>
    </source>
</evidence>
<name>A0A328D8G1_9ASTE</name>
<keyword evidence="4" id="KW-0687">Ribonucleoprotein</keyword>
<dbReference type="HAMAP" id="MF_00340">
    <property type="entry name" value="Ribosomal_bL32"/>
    <property type="match status" value="1"/>
</dbReference>
<evidence type="ECO:0000256" key="6">
    <source>
        <dbReference type="ARBA" id="ARBA00035431"/>
    </source>
</evidence>
<organism evidence="7 8">
    <name type="scientific">Cuscuta australis</name>
    <dbReference type="NCBI Taxonomy" id="267555"/>
    <lineage>
        <taxon>Eukaryota</taxon>
        <taxon>Viridiplantae</taxon>
        <taxon>Streptophyta</taxon>
        <taxon>Embryophyta</taxon>
        <taxon>Tracheophyta</taxon>
        <taxon>Spermatophyta</taxon>
        <taxon>Magnoliopsida</taxon>
        <taxon>eudicotyledons</taxon>
        <taxon>Gunneridae</taxon>
        <taxon>Pentapetalae</taxon>
        <taxon>asterids</taxon>
        <taxon>lamiids</taxon>
        <taxon>Solanales</taxon>
        <taxon>Convolvulaceae</taxon>
        <taxon>Cuscuteae</taxon>
        <taxon>Cuscuta</taxon>
        <taxon>Cuscuta subgen. Grammica</taxon>
        <taxon>Cuscuta sect. Cleistogrammica</taxon>
    </lineage>
</organism>
<dbReference type="Proteomes" id="UP000249390">
    <property type="component" value="Unassembled WGS sequence"/>
</dbReference>
<gene>
    <name evidence="7" type="ORF">DM860_006333</name>
</gene>
<dbReference type="GO" id="GO:0015934">
    <property type="term" value="C:large ribosomal subunit"/>
    <property type="evidence" value="ECO:0007669"/>
    <property type="project" value="InterPro"/>
</dbReference>
<dbReference type="PANTHER" id="PTHR36083:SF1">
    <property type="entry name" value="LARGE RIBOSOMAL SUBUNIT PROTEIN BL32C"/>
    <property type="match status" value="1"/>
</dbReference>
<dbReference type="InterPro" id="IPR044958">
    <property type="entry name" value="Ribosomal_bL32_plant/cyanobact"/>
</dbReference>
<dbReference type="AlphaFoldDB" id="A0A328D8G1"/>
<sequence length="153" mass="16466">MASTAPSLSFLAPHISAIPTSNPIPTRFAFPISPLKPSKITLPAALHHAAKPLSYEIEAASDRLNPVKTDVEEEKEVEAEDDGFYEIEHGGICAVPKKRRSRSKSRIRRNVWKGKAQIAASKAYSLAKSIATGNSKSFLVISKSSSSSTSSES</sequence>
<dbReference type="GO" id="GO:0006412">
    <property type="term" value="P:translation"/>
    <property type="evidence" value="ECO:0007669"/>
    <property type="project" value="InterPro"/>
</dbReference>
<keyword evidence="3" id="KW-0689">Ribosomal protein</keyword>
<comment type="similarity">
    <text evidence="2">Belongs to the bacterial ribosomal protein bL32 family.</text>
</comment>
<dbReference type="InterPro" id="IPR002677">
    <property type="entry name" value="Ribosomal_bL32"/>
</dbReference>
<dbReference type="Pfam" id="PF01783">
    <property type="entry name" value="Ribosomal_L32p"/>
    <property type="match status" value="1"/>
</dbReference>
<dbReference type="PANTHER" id="PTHR36083">
    <property type="entry name" value="50S RIBOSOMAL PROTEIN L32, CHLOROPLASTIC"/>
    <property type="match status" value="1"/>
</dbReference>
<accession>A0A328D8G1</accession>
<evidence type="ECO:0000313" key="7">
    <source>
        <dbReference type="EMBL" id="RAL40263.1"/>
    </source>
</evidence>
<keyword evidence="8" id="KW-1185">Reference proteome</keyword>
<comment type="caution">
    <text evidence="7">The sequence shown here is derived from an EMBL/GenBank/DDBJ whole genome shotgun (WGS) entry which is preliminary data.</text>
</comment>
<evidence type="ECO:0000313" key="8">
    <source>
        <dbReference type="Proteomes" id="UP000249390"/>
    </source>
</evidence>
<dbReference type="EMBL" id="NQVE01000194">
    <property type="protein sequence ID" value="RAL40263.1"/>
    <property type="molecule type" value="Genomic_DNA"/>
</dbReference>
<dbReference type="GO" id="GO:0009507">
    <property type="term" value="C:chloroplast"/>
    <property type="evidence" value="ECO:0007669"/>
    <property type="project" value="UniProtKB-SubCell"/>
</dbReference>
<evidence type="ECO:0000256" key="2">
    <source>
        <dbReference type="ARBA" id="ARBA00008560"/>
    </source>
</evidence>
<reference evidence="7 8" key="1">
    <citation type="submission" date="2018-06" db="EMBL/GenBank/DDBJ databases">
        <title>The Genome of Cuscuta australis (Dodder) Provides Insight into the Evolution of Plant Parasitism.</title>
        <authorList>
            <person name="Liu H."/>
        </authorList>
    </citation>
    <scope>NUCLEOTIDE SEQUENCE [LARGE SCALE GENOMIC DNA]</scope>
    <source>
        <strain evidence="8">cv. Yunnan</strain>
        <tissue evidence="7">Vines</tissue>
    </source>
</reference>
<evidence type="ECO:0000256" key="1">
    <source>
        <dbReference type="ARBA" id="ARBA00004229"/>
    </source>
</evidence>
<evidence type="ECO:0000256" key="3">
    <source>
        <dbReference type="ARBA" id="ARBA00022980"/>
    </source>
</evidence>